<dbReference type="GO" id="GO:0051606">
    <property type="term" value="P:detection of stimulus"/>
    <property type="evidence" value="ECO:0007669"/>
    <property type="project" value="UniProtKB-UniRule"/>
</dbReference>
<dbReference type="SUPFAM" id="SSF52172">
    <property type="entry name" value="CheY-like"/>
    <property type="match status" value="1"/>
</dbReference>
<reference evidence="18" key="1">
    <citation type="submission" date="2020-11" db="EMBL/GenBank/DDBJ databases">
        <title>Halonatronomonas betainensis gen. nov., sp. nov. a novel haloalkaliphilic representative of the family Halanaerobiacae capable of betaine degradation.</title>
        <authorList>
            <person name="Boltyanskaya Y."/>
            <person name="Kevbrin V."/>
            <person name="Detkova E."/>
            <person name="Grouzdev D.S."/>
            <person name="Koziaeva V."/>
            <person name="Zhilina T."/>
        </authorList>
    </citation>
    <scope>NUCLEOTIDE SEQUENCE</scope>
    <source>
        <strain evidence="18">Z-7014</strain>
    </source>
</reference>
<keyword evidence="5 16" id="KW-0597">Phosphoprotein</keyword>
<keyword evidence="4 14" id="KW-0678">Repressor</keyword>
<dbReference type="InterPro" id="IPR012052">
    <property type="entry name" value="Spore_0_A"/>
</dbReference>
<dbReference type="Gene3D" id="3.40.50.2300">
    <property type="match status" value="1"/>
</dbReference>
<feature type="binding site" evidence="15">
    <location>
        <position position="59"/>
    </location>
    <ligand>
        <name>Ca(2+)</name>
        <dbReference type="ChEBI" id="CHEBI:29108"/>
    </ligand>
</feature>
<keyword evidence="3 14" id="KW-0963">Cytoplasm</keyword>
<evidence type="ECO:0000256" key="6">
    <source>
        <dbReference type="ARBA" id="ARBA00022837"/>
    </source>
</evidence>
<dbReference type="InterPro" id="IPR036388">
    <property type="entry name" value="WH-like_DNA-bd_sf"/>
</dbReference>
<evidence type="ECO:0000259" key="17">
    <source>
        <dbReference type="PROSITE" id="PS50110"/>
    </source>
</evidence>
<dbReference type="PROSITE" id="PS50110">
    <property type="entry name" value="RESPONSE_REGULATORY"/>
    <property type="match status" value="1"/>
</dbReference>
<dbReference type="PIRSF" id="PIRSF002937">
    <property type="entry name" value="Res_reg_Spo0A"/>
    <property type="match status" value="1"/>
</dbReference>
<dbReference type="GO" id="GO:0005509">
    <property type="term" value="F:calcium ion binding"/>
    <property type="evidence" value="ECO:0007669"/>
    <property type="project" value="UniProtKB-UniRule"/>
</dbReference>
<evidence type="ECO:0000313" key="18">
    <source>
        <dbReference type="EMBL" id="MBF8437553.1"/>
    </source>
</evidence>
<evidence type="ECO:0000256" key="16">
    <source>
        <dbReference type="PROSITE-ProRule" id="PRU00169"/>
    </source>
</evidence>
<evidence type="ECO:0000256" key="12">
    <source>
        <dbReference type="ARBA" id="ARBA00023163"/>
    </source>
</evidence>
<keyword evidence="14 15" id="KW-0479">Metal-binding</keyword>
<evidence type="ECO:0000256" key="13">
    <source>
        <dbReference type="ARBA" id="ARBA00024867"/>
    </source>
</evidence>
<evidence type="ECO:0000256" key="2">
    <source>
        <dbReference type="ARBA" id="ARBA00018672"/>
    </source>
</evidence>
<keyword evidence="8 14" id="KW-0902">Two-component regulatory system</keyword>
<dbReference type="InterPro" id="IPR001789">
    <property type="entry name" value="Sig_transdc_resp-reg_receiver"/>
</dbReference>
<dbReference type="NCBIfam" id="TIGR02875">
    <property type="entry name" value="spore_0_A"/>
    <property type="match status" value="1"/>
</dbReference>
<evidence type="ECO:0000256" key="3">
    <source>
        <dbReference type="ARBA" id="ARBA00022490"/>
    </source>
</evidence>
<dbReference type="InterPro" id="IPR014879">
    <property type="entry name" value="Spo0A_C"/>
</dbReference>
<dbReference type="GO" id="GO:0042173">
    <property type="term" value="P:regulation of sporulation resulting in formation of a cellular spore"/>
    <property type="evidence" value="ECO:0007669"/>
    <property type="project" value="InterPro"/>
</dbReference>
<feature type="modified residue" description="4-aspartylphosphate" evidence="16">
    <location>
        <position position="59"/>
    </location>
</feature>
<evidence type="ECO:0000256" key="9">
    <source>
        <dbReference type="ARBA" id="ARBA00023015"/>
    </source>
</evidence>
<dbReference type="PANTHER" id="PTHR44591:SF3">
    <property type="entry name" value="RESPONSE REGULATORY DOMAIN-CONTAINING PROTEIN"/>
    <property type="match status" value="1"/>
</dbReference>
<dbReference type="AlphaFoldDB" id="A0A931ARA9"/>
<dbReference type="PANTHER" id="PTHR44591">
    <property type="entry name" value="STRESS RESPONSE REGULATOR PROTEIN 1"/>
    <property type="match status" value="1"/>
</dbReference>
<evidence type="ECO:0000313" key="19">
    <source>
        <dbReference type="Proteomes" id="UP000621436"/>
    </source>
</evidence>
<dbReference type="Proteomes" id="UP000621436">
    <property type="component" value="Unassembled WGS sequence"/>
</dbReference>
<comment type="subcellular location">
    <subcellularLocation>
        <location evidence="1 14">Cytoplasm</location>
    </subcellularLocation>
</comment>
<feature type="binding site" evidence="15">
    <location>
        <position position="14"/>
    </location>
    <ligand>
        <name>Ca(2+)</name>
        <dbReference type="ChEBI" id="CHEBI:29108"/>
    </ligand>
</feature>
<accession>A0A931ARA9</accession>
<evidence type="ECO:0000256" key="15">
    <source>
        <dbReference type="PIRSR" id="PIRSR002937-1"/>
    </source>
</evidence>
<dbReference type="RefSeq" id="WP_270454547.1">
    <property type="nucleotide sequence ID" value="NZ_JADPIE010000006.1"/>
</dbReference>
<feature type="binding site" evidence="15">
    <location>
        <position position="13"/>
    </location>
    <ligand>
        <name>Ca(2+)</name>
        <dbReference type="ChEBI" id="CHEBI:29108"/>
    </ligand>
</feature>
<organism evidence="18 19">
    <name type="scientific">Halonatronomonas betaini</name>
    <dbReference type="NCBI Taxonomy" id="2778430"/>
    <lineage>
        <taxon>Bacteria</taxon>
        <taxon>Bacillati</taxon>
        <taxon>Bacillota</taxon>
        <taxon>Clostridia</taxon>
        <taxon>Halanaerobiales</taxon>
        <taxon>Halarsenatibacteraceae</taxon>
        <taxon>Halonatronomonas</taxon>
    </lineage>
</organism>
<evidence type="ECO:0000256" key="7">
    <source>
        <dbReference type="ARBA" id="ARBA00022969"/>
    </source>
</evidence>
<dbReference type="GO" id="GO:0003677">
    <property type="term" value="F:DNA binding"/>
    <property type="evidence" value="ECO:0007669"/>
    <property type="project" value="UniProtKB-KW"/>
</dbReference>
<evidence type="ECO:0000256" key="10">
    <source>
        <dbReference type="ARBA" id="ARBA00023125"/>
    </source>
</evidence>
<keyword evidence="19" id="KW-1185">Reference proteome</keyword>
<dbReference type="Pfam" id="PF08769">
    <property type="entry name" value="Spo0A_C"/>
    <property type="match status" value="1"/>
</dbReference>
<proteinExistence type="predicted"/>
<evidence type="ECO:0000256" key="14">
    <source>
        <dbReference type="PIRNR" id="PIRNR002937"/>
    </source>
</evidence>
<keyword evidence="6 14" id="KW-0106">Calcium</keyword>
<dbReference type="GO" id="GO:0005737">
    <property type="term" value="C:cytoplasm"/>
    <property type="evidence" value="ECO:0007669"/>
    <property type="project" value="UniProtKB-SubCell"/>
</dbReference>
<gene>
    <name evidence="18" type="primary">spo0A</name>
    <name evidence="18" type="ORF">I0Q91_10700</name>
</gene>
<dbReference type="GO" id="GO:0000160">
    <property type="term" value="P:phosphorelay signal transduction system"/>
    <property type="evidence" value="ECO:0007669"/>
    <property type="project" value="UniProtKB-UniRule"/>
</dbReference>
<evidence type="ECO:0000256" key="5">
    <source>
        <dbReference type="ARBA" id="ARBA00022553"/>
    </source>
</evidence>
<evidence type="ECO:0000256" key="1">
    <source>
        <dbReference type="ARBA" id="ARBA00004496"/>
    </source>
</evidence>
<keyword evidence="12 14" id="KW-0804">Transcription</keyword>
<dbReference type="InterPro" id="IPR016032">
    <property type="entry name" value="Sig_transdc_resp-reg_C-effctor"/>
</dbReference>
<protein>
    <recommendedName>
        <fullName evidence="2 14">Stage 0 sporulation protein A homolog</fullName>
    </recommendedName>
</protein>
<evidence type="ECO:0000256" key="11">
    <source>
        <dbReference type="ARBA" id="ARBA00023159"/>
    </source>
</evidence>
<keyword evidence="9 14" id="KW-0805">Transcription regulation</keyword>
<dbReference type="GO" id="GO:0030435">
    <property type="term" value="P:sporulation resulting in formation of a cellular spore"/>
    <property type="evidence" value="ECO:0007669"/>
    <property type="project" value="UniProtKB-UniRule"/>
</dbReference>
<keyword evidence="7 14" id="KW-0749">Sporulation</keyword>
<dbReference type="SMART" id="SM00448">
    <property type="entry name" value="REC"/>
    <property type="match status" value="1"/>
</dbReference>
<dbReference type="Pfam" id="PF00072">
    <property type="entry name" value="Response_reg"/>
    <property type="match status" value="1"/>
</dbReference>
<evidence type="ECO:0000256" key="8">
    <source>
        <dbReference type="ARBA" id="ARBA00023012"/>
    </source>
</evidence>
<keyword evidence="10 14" id="KW-0238">DNA-binding</keyword>
<dbReference type="InterPro" id="IPR050595">
    <property type="entry name" value="Bact_response_regulator"/>
</dbReference>
<dbReference type="EMBL" id="JADPIE010000006">
    <property type="protein sequence ID" value="MBF8437553.1"/>
    <property type="molecule type" value="Genomic_DNA"/>
</dbReference>
<dbReference type="Gene3D" id="1.10.10.10">
    <property type="entry name" value="Winged helix-like DNA-binding domain superfamily/Winged helix DNA-binding domain"/>
    <property type="match status" value="1"/>
</dbReference>
<comment type="caution">
    <text evidence="18">The sequence shown here is derived from an EMBL/GenBank/DDBJ whole genome shotgun (WGS) entry which is preliminary data.</text>
</comment>
<evidence type="ECO:0000256" key="4">
    <source>
        <dbReference type="ARBA" id="ARBA00022491"/>
    </source>
</evidence>
<sequence length="273" mass="31091">MFVEETTKIAIIDDNKHFCQLVEDHLSKNSKFTVAGKAHDGKEALNLINTIKPDILLLDLIMPHLDGLEVMKELQDFEHFFDMKIILLTAFGKESVTREAGNLGADYVVMKPFELERLTYRLEQLINPNPELNSFDIIEFKNDDSIGSNKESNENLDLDILITEIFHKLGVPSHIKGYLYLKTAVELVVDEVELLGAITKKLYPKIAESFNSKSSRVERAIRHAIDLTWEQGNKQMLDKFFSNVITSSRGKPTNSQFVAKVADIVRIEAKKRL</sequence>
<name>A0A931ARA9_9FIRM</name>
<dbReference type="GO" id="GO:0003700">
    <property type="term" value="F:DNA-binding transcription factor activity"/>
    <property type="evidence" value="ECO:0007669"/>
    <property type="project" value="InterPro"/>
</dbReference>
<comment type="cofactor">
    <cofactor evidence="14 15">
        <name>Ca(2+)</name>
        <dbReference type="ChEBI" id="CHEBI:29108"/>
    </cofactor>
    <text evidence="14 15">Binds 1 Ca(2+) ion per subunit.</text>
</comment>
<dbReference type="SUPFAM" id="SSF46894">
    <property type="entry name" value="C-terminal effector domain of the bipartite response regulators"/>
    <property type="match status" value="1"/>
</dbReference>
<comment type="function">
    <text evidence="13 14">May play the central regulatory role in sporulation. It may be an element of the effector pathway responsible for the activation of sporulation genes in response to nutritional stress. Spo0A may act in concert with spo0H (a sigma factor) to control the expression of some genes that are critical to the sporulation process.</text>
</comment>
<keyword evidence="11 14" id="KW-0010">Activator</keyword>
<feature type="domain" description="Response regulatory" evidence="17">
    <location>
        <begin position="8"/>
        <end position="126"/>
    </location>
</feature>
<dbReference type="InterPro" id="IPR011006">
    <property type="entry name" value="CheY-like_superfamily"/>
</dbReference>